<evidence type="ECO:0000256" key="1">
    <source>
        <dbReference type="SAM" id="MobiDB-lite"/>
    </source>
</evidence>
<feature type="signal peptide" evidence="2">
    <location>
        <begin position="1"/>
        <end position="24"/>
    </location>
</feature>
<feature type="compositionally biased region" description="Pro residues" evidence="1">
    <location>
        <begin position="127"/>
        <end position="140"/>
    </location>
</feature>
<proteinExistence type="predicted"/>
<reference evidence="3" key="1">
    <citation type="submission" date="2019-11" db="UniProtKB">
        <authorList>
            <consortium name="WormBaseParasite"/>
        </authorList>
    </citation>
    <scope>IDENTIFICATION</scope>
</reference>
<feature type="region of interest" description="Disordered" evidence="1">
    <location>
        <begin position="119"/>
        <end position="140"/>
    </location>
</feature>
<accession>A0A5K3FXB0</accession>
<feature type="chain" id="PRO_5024372100" evidence="2">
    <location>
        <begin position="25"/>
        <end position="140"/>
    </location>
</feature>
<organism evidence="3">
    <name type="scientific">Mesocestoides corti</name>
    <name type="common">Flatworm</name>
    <dbReference type="NCBI Taxonomy" id="53468"/>
    <lineage>
        <taxon>Eukaryota</taxon>
        <taxon>Metazoa</taxon>
        <taxon>Spiralia</taxon>
        <taxon>Lophotrochozoa</taxon>
        <taxon>Platyhelminthes</taxon>
        <taxon>Cestoda</taxon>
        <taxon>Eucestoda</taxon>
        <taxon>Cyclophyllidea</taxon>
        <taxon>Mesocestoididae</taxon>
        <taxon>Mesocestoides</taxon>
    </lineage>
</organism>
<evidence type="ECO:0000256" key="2">
    <source>
        <dbReference type="SAM" id="SignalP"/>
    </source>
</evidence>
<name>A0A5K3FXB0_MESCO</name>
<keyword evidence="2" id="KW-0732">Signal</keyword>
<dbReference type="WBParaSite" id="MCU_012812-RA">
    <property type="protein sequence ID" value="MCU_012812-RA"/>
    <property type="gene ID" value="MCU_012812"/>
</dbReference>
<evidence type="ECO:0000313" key="3">
    <source>
        <dbReference type="WBParaSite" id="MCU_012812-RA"/>
    </source>
</evidence>
<dbReference type="AlphaFoldDB" id="A0A5K3FXB0"/>
<sequence length="140" mass="14890">MTVRLVHHCCLLFLKASLIIRVNIAVCEQMYALSATAFKVSIFQCDRENMAGLSVTGHASIAEQAAPRASGTRSAPHFTVVGAYRSRLTSPLPPHSTGDSLGPHATTDYPLRLKKVTYASGGLNSAPPSPPPSPTLLPPR</sequence>
<protein>
    <submittedName>
        <fullName evidence="3">Secreted protein</fullName>
    </submittedName>
</protein>